<reference evidence="1 2" key="1">
    <citation type="submission" date="2021-08" db="EMBL/GenBank/DDBJ databases">
        <title>Draft genome sequence of Spirulina subsalsa with high tolerance to salinity and hype-accumulation of phycocyanin.</title>
        <authorList>
            <person name="Pei H."/>
            <person name="Jiang L."/>
        </authorList>
    </citation>
    <scope>NUCLEOTIDE SEQUENCE [LARGE SCALE GENOMIC DNA]</scope>
    <source>
        <strain evidence="1 2">FACHB-351</strain>
    </source>
</reference>
<evidence type="ECO:0008006" key="3">
    <source>
        <dbReference type="Google" id="ProtNLM"/>
    </source>
</evidence>
<evidence type="ECO:0000313" key="1">
    <source>
        <dbReference type="EMBL" id="MCW6036465.1"/>
    </source>
</evidence>
<protein>
    <recommendedName>
        <fullName evidence="3">DUF5666 domain-containing protein</fullName>
    </recommendedName>
</protein>
<dbReference type="Proteomes" id="UP001526426">
    <property type="component" value="Unassembled WGS sequence"/>
</dbReference>
<dbReference type="EMBL" id="JAIHOM010000037">
    <property type="protein sequence ID" value="MCW6036465.1"/>
    <property type="molecule type" value="Genomic_DNA"/>
</dbReference>
<organism evidence="1 2">
    <name type="scientific">Spirulina subsalsa FACHB-351</name>
    <dbReference type="NCBI Taxonomy" id="234711"/>
    <lineage>
        <taxon>Bacteria</taxon>
        <taxon>Bacillati</taxon>
        <taxon>Cyanobacteriota</taxon>
        <taxon>Cyanophyceae</taxon>
        <taxon>Spirulinales</taxon>
        <taxon>Spirulinaceae</taxon>
        <taxon>Spirulina</taxon>
    </lineage>
</organism>
<accession>A0ABT3L4R0</accession>
<gene>
    <name evidence="1" type="ORF">K4A83_09310</name>
</gene>
<comment type="caution">
    <text evidence="1">The sequence shown here is derived from an EMBL/GenBank/DDBJ whole genome shotgun (WGS) entry which is preliminary data.</text>
</comment>
<sequence>MESQEQTHNHCKEYTMIKLSLSPITAITTGLLGATALSMTTINHFSAAHANNRTFTGVVERVWEDGFRLQVGNRRITTDTWDVCGDFTEDHVNVGDRLTVVGEFEGGQFDVFRITNASGERVCRSGNGQS</sequence>
<keyword evidence="2" id="KW-1185">Reference proteome</keyword>
<proteinExistence type="predicted"/>
<name>A0ABT3L4R0_9CYAN</name>
<evidence type="ECO:0000313" key="2">
    <source>
        <dbReference type="Proteomes" id="UP001526426"/>
    </source>
</evidence>